<dbReference type="Gene3D" id="3.90.70.10">
    <property type="entry name" value="Cysteine proteinases"/>
    <property type="match status" value="1"/>
</dbReference>
<feature type="domain" description="Peptidase C39-like" evidence="1">
    <location>
        <begin position="29"/>
        <end position="141"/>
    </location>
</feature>
<dbReference type="Proteomes" id="UP001298681">
    <property type="component" value="Unassembled WGS sequence"/>
</dbReference>
<evidence type="ECO:0000313" key="2">
    <source>
        <dbReference type="EMBL" id="MCG4609364.1"/>
    </source>
</evidence>
<proteinExistence type="predicted"/>
<reference evidence="2 3" key="1">
    <citation type="submission" date="2022-01" db="EMBL/GenBank/DDBJ databases">
        <title>Collection of gut derived symbiotic bacterial strains cultured from healthy donors.</title>
        <authorList>
            <person name="Lin H."/>
            <person name="Kohout C."/>
            <person name="Waligurski E."/>
            <person name="Pamer E.G."/>
        </authorList>
    </citation>
    <scope>NUCLEOTIDE SEQUENCE [LARGE SCALE GENOMIC DNA]</scope>
    <source>
        <strain evidence="2 3">DFI.7.58</strain>
    </source>
</reference>
<accession>A0ABS9MEY4</accession>
<evidence type="ECO:0000313" key="3">
    <source>
        <dbReference type="Proteomes" id="UP001298681"/>
    </source>
</evidence>
<sequence length="166" mass="18505">MLRSKGRGEISIKRWQQSGQSYSNDLMQVQNVDIGTYGCMLTSFTMVADYLRNLDYDPGRVNKIITTAACPFQSVVAGQRCSLSVDVNEFKNVSVADTAAYVADGISQGLPVIIGMENSYTTHFVVAYAYSGELVYIKDPASDNKATLQDYTNNGYWVNRILRYSY</sequence>
<evidence type="ECO:0000259" key="1">
    <source>
        <dbReference type="Pfam" id="PF13529"/>
    </source>
</evidence>
<organism evidence="2 3">
    <name type="scientific">Anaeromassilibacillus senegalensis</name>
    <dbReference type="NCBI Taxonomy" id="1673717"/>
    <lineage>
        <taxon>Bacteria</taxon>
        <taxon>Bacillati</taxon>
        <taxon>Bacillota</taxon>
        <taxon>Clostridia</taxon>
        <taxon>Eubacteriales</taxon>
        <taxon>Acutalibacteraceae</taxon>
        <taxon>Anaeromassilibacillus</taxon>
    </lineage>
</organism>
<gene>
    <name evidence="2" type="ORF">L0P57_00180</name>
</gene>
<dbReference type="RefSeq" id="WP_195450571.1">
    <property type="nucleotide sequence ID" value="NZ_JAKNHQ010000001.1"/>
</dbReference>
<dbReference type="EMBL" id="JAKNHQ010000001">
    <property type="protein sequence ID" value="MCG4609364.1"/>
    <property type="molecule type" value="Genomic_DNA"/>
</dbReference>
<protein>
    <recommendedName>
        <fullName evidence="1">Peptidase C39-like domain-containing protein</fullName>
    </recommendedName>
</protein>
<dbReference type="InterPro" id="IPR039564">
    <property type="entry name" value="Peptidase_C39-like"/>
</dbReference>
<dbReference type="Pfam" id="PF13529">
    <property type="entry name" value="Peptidase_C39_2"/>
    <property type="match status" value="1"/>
</dbReference>
<name>A0ABS9MEY4_9FIRM</name>
<comment type="caution">
    <text evidence="2">The sequence shown here is derived from an EMBL/GenBank/DDBJ whole genome shotgun (WGS) entry which is preliminary data.</text>
</comment>
<keyword evidence="3" id="KW-1185">Reference proteome</keyword>